<dbReference type="Pfam" id="PF13183">
    <property type="entry name" value="Fer4_8"/>
    <property type="match status" value="1"/>
</dbReference>
<organism evidence="8">
    <name type="scientific">marine sediment metagenome</name>
    <dbReference type="NCBI Taxonomy" id="412755"/>
    <lineage>
        <taxon>unclassified sequences</taxon>
        <taxon>metagenomes</taxon>
        <taxon>ecological metagenomes</taxon>
    </lineage>
</organism>
<evidence type="ECO:0000256" key="4">
    <source>
        <dbReference type="ARBA" id="ARBA00023004"/>
    </source>
</evidence>
<dbReference type="GO" id="GO:0046872">
    <property type="term" value="F:metal ion binding"/>
    <property type="evidence" value="ECO:0007669"/>
    <property type="project" value="UniProtKB-KW"/>
</dbReference>
<feature type="domain" description="Cysteine-rich" evidence="6">
    <location>
        <begin position="300"/>
        <end position="384"/>
    </location>
</feature>
<dbReference type="InterPro" id="IPR004017">
    <property type="entry name" value="Cys_rich_dom"/>
</dbReference>
<evidence type="ECO:0000256" key="5">
    <source>
        <dbReference type="ARBA" id="ARBA00023014"/>
    </source>
</evidence>
<dbReference type="SUPFAM" id="SSF46548">
    <property type="entry name" value="alpha-helical ferredoxin"/>
    <property type="match status" value="1"/>
</dbReference>
<keyword evidence="5" id="KW-0411">Iron-sulfur</keyword>
<evidence type="ECO:0000256" key="3">
    <source>
        <dbReference type="ARBA" id="ARBA00023002"/>
    </source>
</evidence>
<comment type="caution">
    <text evidence="8">The sequence shown here is derived from an EMBL/GenBank/DDBJ whole genome shotgun (WGS) entry which is preliminary data.</text>
</comment>
<sequence length="409" mass="45697">MTELKEPLKNLKEFENAALACAQCGQCRAANWPSKGIFHSCPVTKVDGIAKFEPLLARGKNLIMKGLLWGHLQLSQEISDVIYQCTLCGLCEEVCFNSQSESFDFPLHNIMDHVNTYEALRADLVEAGFPIESQVPMNKAMVELLNPYERDNKEKVNWTEKLDFKIKNANTEDSEILYFVGCTSGLTPDIEKVAIATAKIFNKLGVDFSVFGEHEVCCGSVGMRTGDRNSFGKVAEKNAELFKGKGIKRIVTSCAGCYRTFKKDYGKRLDDIEILHTVEFLQEIIKTKDIKLKNLDIKTTYHDPCHLGRHMNVYEAPRDLLNMISNLTEMKTNRVGAMCCGAGGGVKKGFPELSMEIAKNRVKEAEDTGAEYLVSTCPFCWRNLNDAIVSTGSNLKMVDLVELLLESLS</sequence>
<keyword evidence="3" id="KW-0560">Oxidoreductase</keyword>
<evidence type="ECO:0000259" key="7">
    <source>
        <dbReference type="Pfam" id="PF13183"/>
    </source>
</evidence>
<dbReference type="Pfam" id="PF02754">
    <property type="entry name" value="CCG"/>
    <property type="match status" value="2"/>
</dbReference>
<proteinExistence type="predicted"/>
<dbReference type="GO" id="GO:0051539">
    <property type="term" value="F:4 iron, 4 sulfur cluster binding"/>
    <property type="evidence" value="ECO:0007669"/>
    <property type="project" value="UniProtKB-KW"/>
</dbReference>
<dbReference type="InterPro" id="IPR017896">
    <property type="entry name" value="4Fe4S_Fe-S-bd"/>
</dbReference>
<keyword evidence="4" id="KW-0408">Iron</keyword>
<accession>A0A0F9MDA9</accession>
<dbReference type="PANTHER" id="PTHR43255">
    <property type="entry name" value="IRON-SULFUR-BINDING OXIDOREDUCTASE FADF-RELATED-RELATED"/>
    <property type="match status" value="1"/>
</dbReference>
<dbReference type="InterPro" id="IPR051460">
    <property type="entry name" value="HdrC_iron-sulfur_subunit"/>
</dbReference>
<evidence type="ECO:0000313" key="8">
    <source>
        <dbReference type="EMBL" id="KKN03829.1"/>
    </source>
</evidence>
<evidence type="ECO:0008006" key="9">
    <source>
        <dbReference type="Google" id="ProtNLM"/>
    </source>
</evidence>
<name>A0A0F9MDA9_9ZZZZ</name>
<feature type="domain" description="Cysteine-rich" evidence="6">
    <location>
        <begin position="176"/>
        <end position="262"/>
    </location>
</feature>
<dbReference type="EMBL" id="LAZR01004992">
    <property type="protein sequence ID" value="KKN03829.1"/>
    <property type="molecule type" value="Genomic_DNA"/>
</dbReference>
<feature type="domain" description="4Fe-4S ferredoxin-type" evidence="7">
    <location>
        <begin position="18"/>
        <end position="96"/>
    </location>
</feature>
<protein>
    <recommendedName>
        <fullName evidence="9">4Fe-4S ferredoxin-type domain-containing protein</fullName>
    </recommendedName>
</protein>
<evidence type="ECO:0000256" key="1">
    <source>
        <dbReference type="ARBA" id="ARBA00022485"/>
    </source>
</evidence>
<dbReference type="GO" id="GO:0016491">
    <property type="term" value="F:oxidoreductase activity"/>
    <property type="evidence" value="ECO:0007669"/>
    <property type="project" value="UniProtKB-KW"/>
</dbReference>
<gene>
    <name evidence="8" type="ORF">LCGC14_1103780</name>
</gene>
<dbReference type="GO" id="GO:0005886">
    <property type="term" value="C:plasma membrane"/>
    <property type="evidence" value="ECO:0007669"/>
    <property type="project" value="TreeGrafter"/>
</dbReference>
<evidence type="ECO:0000256" key="2">
    <source>
        <dbReference type="ARBA" id="ARBA00022723"/>
    </source>
</evidence>
<evidence type="ECO:0000259" key="6">
    <source>
        <dbReference type="Pfam" id="PF02754"/>
    </source>
</evidence>
<dbReference type="PANTHER" id="PTHR43255:SF1">
    <property type="entry name" value="IRON-SULFUR-BINDING OXIDOREDUCTASE FADF-RELATED"/>
    <property type="match status" value="1"/>
</dbReference>
<dbReference type="AlphaFoldDB" id="A0A0F9MDA9"/>
<reference evidence="8" key="1">
    <citation type="journal article" date="2015" name="Nature">
        <title>Complex archaea that bridge the gap between prokaryotes and eukaryotes.</title>
        <authorList>
            <person name="Spang A."/>
            <person name="Saw J.H."/>
            <person name="Jorgensen S.L."/>
            <person name="Zaremba-Niedzwiedzka K."/>
            <person name="Martijn J."/>
            <person name="Lind A.E."/>
            <person name="van Eijk R."/>
            <person name="Schleper C."/>
            <person name="Guy L."/>
            <person name="Ettema T.J."/>
        </authorList>
    </citation>
    <scope>NUCLEOTIDE SEQUENCE</scope>
</reference>
<keyword evidence="2" id="KW-0479">Metal-binding</keyword>
<keyword evidence="1" id="KW-0004">4Fe-4S</keyword>